<protein>
    <submittedName>
        <fullName evidence="1">Uncharacterized protein</fullName>
    </submittedName>
</protein>
<dbReference type="EMBL" id="CAJZBQ010000022">
    <property type="protein sequence ID" value="CAG9319173.1"/>
    <property type="molecule type" value="Genomic_DNA"/>
</dbReference>
<gene>
    <name evidence="1" type="ORF">BSTOLATCC_MIC23382</name>
</gene>
<proteinExistence type="predicted"/>
<accession>A0AAU9IZY8</accession>
<dbReference type="Proteomes" id="UP001162131">
    <property type="component" value="Unassembled WGS sequence"/>
</dbReference>
<sequence>MTLWNISKVLADCERMLDNHDLFCLHGISRARCIKCSRGHVSNIGKINKLGSFKLDPVLEKMMKTHEEDNIWDRLKNEVKLKSEREAIENSCKIMTEVIEEVLQHTPEENIPVSFIQFLSETIEL</sequence>
<dbReference type="AlphaFoldDB" id="A0AAU9IZY8"/>
<evidence type="ECO:0000313" key="2">
    <source>
        <dbReference type="Proteomes" id="UP001162131"/>
    </source>
</evidence>
<keyword evidence="2" id="KW-1185">Reference proteome</keyword>
<reference evidence="1" key="1">
    <citation type="submission" date="2021-09" db="EMBL/GenBank/DDBJ databases">
        <authorList>
            <consortium name="AG Swart"/>
            <person name="Singh M."/>
            <person name="Singh A."/>
            <person name="Seah K."/>
            <person name="Emmerich C."/>
        </authorList>
    </citation>
    <scope>NUCLEOTIDE SEQUENCE</scope>
    <source>
        <strain evidence="1">ATCC30299</strain>
    </source>
</reference>
<comment type="caution">
    <text evidence="1">The sequence shown here is derived from an EMBL/GenBank/DDBJ whole genome shotgun (WGS) entry which is preliminary data.</text>
</comment>
<organism evidence="1 2">
    <name type="scientific">Blepharisma stoltei</name>
    <dbReference type="NCBI Taxonomy" id="1481888"/>
    <lineage>
        <taxon>Eukaryota</taxon>
        <taxon>Sar</taxon>
        <taxon>Alveolata</taxon>
        <taxon>Ciliophora</taxon>
        <taxon>Postciliodesmatophora</taxon>
        <taxon>Heterotrichea</taxon>
        <taxon>Heterotrichida</taxon>
        <taxon>Blepharismidae</taxon>
        <taxon>Blepharisma</taxon>
    </lineage>
</organism>
<name>A0AAU9IZY8_9CILI</name>
<evidence type="ECO:0000313" key="1">
    <source>
        <dbReference type="EMBL" id="CAG9319173.1"/>
    </source>
</evidence>